<dbReference type="OMA" id="WNDADCK"/>
<dbReference type="PANTHER" id="PTHR24252">
    <property type="entry name" value="ACROSIN-RELATED"/>
    <property type="match status" value="1"/>
</dbReference>
<dbReference type="InterPro" id="IPR001254">
    <property type="entry name" value="Trypsin_dom"/>
</dbReference>
<dbReference type="InterPro" id="IPR018114">
    <property type="entry name" value="TRYPSIN_HIS"/>
</dbReference>
<name>E9GSD6_DAPPU</name>
<dbReference type="PANTHER" id="PTHR24252:SF7">
    <property type="entry name" value="HYALIN"/>
    <property type="match status" value="1"/>
</dbReference>
<sequence>MTLKDPVIINDYVQPAYLPFDDDPDHVNEPVVLTGWGDYNASGSNSVLRKTTTTVISSSGSDEPCQQQAGLGPFSGDSIICSDGSQRYCSGDTGGPMNYYNKECDRWFVIGITGWIEDASANCQNSNKPNLFTRVRIRRRIERSYVRSNREQRKGNIMFITAILNGTDRFSCQWTTVAESAITTGPSPKTTIPTTHKTCTVAAPFECGRTKFTSSSRIAGGTEATPNEFPWMVHFILQNKTSGNQFTCGGTLITDRHVLSAGHCFYNADYTFGVRILNVTLGAHDMSTNSSDRFRQTIKWSAIKALSKFVRPACLPLRDDPDHVNDNVVLTGWDADSRSVLRKTITTVISSSGPNSTCQQQAGVGPFSGDKVICSEGYRLYCNDDDGEPMNFYNQECDRWFIIGVAGKGDTSASCQNSKRTDVFTRVRSHLDWIRRNTGVDSSPIECQSTGAKSKQTTPMINPTAAITEIPTTSARTSFECGRSKLTSTSRIVGGSEAKPNEFPWMVYILVQNIMTKKMFNCGGTLISDRHILTTSDCFFENQLFAVDILNITLGAHDLNANSSDSFRQIVKWNLISSYVRVNNSLSDYVSIVTLSKPVDLNDYVQPACLPFGDDPDHVGDPVILTGWGDYDNAAISRILRKTTTAVISSTGSNEQCQQEAGIGPFSGEKIICGDGSITTATHLQLFILDNAIW</sequence>
<evidence type="ECO:0000313" key="4">
    <source>
        <dbReference type="Proteomes" id="UP000000305"/>
    </source>
</evidence>
<accession>E9GSD6</accession>
<evidence type="ECO:0000259" key="2">
    <source>
        <dbReference type="PROSITE" id="PS50240"/>
    </source>
</evidence>
<keyword evidence="1" id="KW-1015">Disulfide bond</keyword>
<dbReference type="GO" id="GO:0004252">
    <property type="term" value="F:serine-type endopeptidase activity"/>
    <property type="evidence" value="ECO:0007669"/>
    <property type="project" value="InterPro"/>
</dbReference>
<dbReference type="InterPro" id="IPR009003">
    <property type="entry name" value="Peptidase_S1_PA"/>
</dbReference>
<dbReference type="Proteomes" id="UP000000305">
    <property type="component" value="Unassembled WGS sequence"/>
</dbReference>
<evidence type="ECO:0000256" key="1">
    <source>
        <dbReference type="ARBA" id="ARBA00023157"/>
    </source>
</evidence>
<dbReference type="GO" id="GO:0045087">
    <property type="term" value="P:innate immune response"/>
    <property type="evidence" value="ECO:0000318"/>
    <property type="project" value="GO_Central"/>
</dbReference>
<dbReference type="PROSITE" id="PS50240">
    <property type="entry name" value="TRYPSIN_DOM"/>
    <property type="match status" value="3"/>
</dbReference>
<organism evidence="3 4">
    <name type="scientific">Daphnia pulex</name>
    <name type="common">Water flea</name>
    <dbReference type="NCBI Taxonomy" id="6669"/>
    <lineage>
        <taxon>Eukaryota</taxon>
        <taxon>Metazoa</taxon>
        <taxon>Ecdysozoa</taxon>
        <taxon>Arthropoda</taxon>
        <taxon>Crustacea</taxon>
        <taxon>Branchiopoda</taxon>
        <taxon>Diplostraca</taxon>
        <taxon>Cladocera</taxon>
        <taxon>Anomopoda</taxon>
        <taxon>Daphniidae</taxon>
        <taxon>Daphnia</taxon>
    </lineage>
</organism>
<gene>
    <name evidence="3" type="ORF">DAPPUDRAFT_321261</name>
</gene>
<dbReference type="SMART" id="SM00020">
    <property type="entry name" value="Tryp_SPc"/>
    <property type="match status" value="2"/>
</dbReference>
<proteinExistence type="predicted"/>
<dbReference type="Pfam" id="PF00089">
    <property type="entry name" value="Trypsin"/>
    <property type="match status" value="3"/>
</dbReference>
<feature type="domain" description="Peptidase S1" evidence="2">
    <location>
        <begin position="492"/>
        <end position="694"/>
    </location>
</feature>
<dbReference type="InParanoid" id="E9GSD6"/>
<dbReference type="HOGENOM" id="CLU_397041_0_0_1"/>
<dbReference type="OrthoDB" id="5820960at2759"/>
<dbReference type="GO" id="GO:0006508">
    <property type="term" value="P:proteolysis"/>
    <property type="evidence" value="ECO:0007669"/>
    <property type="project" value="InterPro"/>
</dbReference>
<dbReference type="GO" id="GO:0005615">
    <property type="term" value="C:extracellular space"/>
    <property type="evidence" value="ECO:0000318"/>
    <property type="project" value="GO_Central"/>
</dbReference>
<feature type="domain" description="Peptidase S1" evidence="2">
    <location>
        <begin position="218"/>
        <end position="439"/>
    </location>
</feature>
<dbReference type="PhylomeDB" id="E9GSD6"/>
<dbReference type="Gene3D" id="2.40.10.10">
    <property type="entry name" value="Trypsin-like serine proteases"/>
    <property type="match status" value="4"/>
</dbReference>
<evidence type="ECO:0000313" key="3">
    <source>
        <dbReference type="EMBL" id="EFX77407.1"/>
    </source>
</evidence>
<dbReference type="SUPFAM" id="SSF50494">
    <property type="entry name" value="Trypsin-like serine proteases"/>
    <property type="match status" value="3"/>
</dbReference>
<reference evidence="3 4" key="1">
    <citation type="journal article" date="2011" name="Science">
        <title>The ecoresponsive genome of Daphnia pulex.</title>
        <authorList>
            <person name="Colbourne J.K."/>
            <person name="Pfrender M.E."/>
            <person name="Gilbert D."/>
            <person name="Thomas W.K."/>
            <person name="Tucker A."/>
            <person name="Oakley T.H."/>
            <person name="Tokishita S."/>
            <person name="Aerts A."/>
            <person name="Arnold G.J."/>
            <person name="Basu M.K."/>
            <person name="Bauer D.J."/>
            <person name="Caceres C.E."/>
            <person name="Carmel L."/>
            <person name="Casola C."/>
            <person name="Choi J.H."/>
            <person name="Detter J.C."/>
            <person name="Dong Q."/>
            <person name="Dusheyko S."/>
            <person name="Eads B.D."/>
            <person name="Frohlich T."/>
            <person name="Geiler-Samerotte K.A."/>
            <person name="Gerlach D."/>
            <person name="Hatcher P."/>
            <person name="Jogdeo S."/>
            <person name="Krijgsveld J."/>
            <person name="Kriventseva E.V."/>
            <person name="Kultz D."/>
            <person name="Laforsch C."/>
            <person name="Lindquist E."/>
            <person name="Lopez J."/>
            <person name="Manak J.R."/>
            <person name="Muller J."/>
            <person name="Pangilinan J."/>
            <person name="Patwardhan R.P."/>
            <person name="Pitluck S."/>
            <person name="Pritham E.J."/>
            <person name="Rechtsteiner A."/>
            <person name="Rho M."/>
            <person name="Rogozin I.B."/>
            <person name="Sakarya O."/>
            <person name="Salamov A."/>
            <person name="Schaack S."/>
            <person name="Shapiro H."/>
            <person name="Shiga Y."/>
            <person name="Skalitzky C."/>
            <person name="Smith Z."/>
            <person name="Souvorov A."/>
            <person name="Sung W."/>
            <person name="Tang Z."/>
            <person name="Tsuchiya D."/>
            <person name="Tu H."/>
            <person name="Vos H."/>
            <person name="Wang M."/>
            <person name="Wolf Y.I."/>
            <person name="Yamagata H."/>
            <person name="Yamada T."/>
            <person name="Ye Y."/>
            <person name="Shaw J.R."/>
            <person name="Andrews J."/>
            <person name="Crease T.J."/>
            <person name="Tang H."/>
            <person name="Lucas S.M."/>
            <person name="Robertson H.M."/>
            <person name="Bork P."/>
            <person name="Koonin E.V."/>
            <person name="Zdobnov E.M."/>
            <person name="Grigoriev I.V."/>
            <person name="Lynch M."/>
            <person name="Boore J.L."/>
        </authorList>
    </citation>
    <scope>NUCLEOTIDE SEQUENCE [LARGE SCALE GENOMIC DNA]</scope>
</reference>
<dbReference type="InterPro" id="IPR043504">
    <property type="entry name" value="Peptidase_S1_PA_chymotrypsin"/>
</dbReference>
<dbReference type="EMBL" id="GL732562">
    <property type="protein sequence ID" value="EFX77407.1"/>
    <property type="molecule type" value="Genomic_DNA"/>
</dbReference>
<dbReference type="AlphaFoldDB" id="E9GSD6"/>
<dbReference type="PROSITE" id="PS00134">
    <property type="entry name" value="TRYPSIN_HIS"/>
    <property type="match status" value="1"/>
</dbReference>
<dbReference type="KEGG" id="dpx:DAPPUDRAFT_321261"/>
<keyword evidence="4" id="KW-1185">Reference proteome</keyword>
<dbReference type="eggNOG" id="KOG3627">
    <property type="taxonomic scope" value="Eukaryota"/>
</dbReference>
<protein>
    <recommendedName>
        <fullName evidence="2">Peptidase S1 domain-containing protein</fullName>
    </recommendedName>
</protein>
<feature type="domain" description="Peptidase S1" evidence="2">
    <location>
        <begin position="1"/>
        <end position="151"/>
    </location>
</feature>